<evidence type="ECO:0000313" key="6">
    <source>
        <dbReference type="EMBL" id="GAQ83004.1"/>
    </source>
</evidence>
<keyword evidence="2" id="KW-0479">Metal-binding</keyword>
<dbReference type="InterPro" id="IPR011057">
    <property type="entry name" value="Mss4-like_sf"/>
</dbReference>
<evidence type="ECO:0000256" key="4">
    <source>
        <dbReference type="ARBA" id="ARBA00023239"/>
    </source>
</evidence>
<dbReference type="Proteomes" id="UP000054558">
    <property type="component" value="Unassembled WGS sequence"/>
</dbReference>
<organism evidence="6 7">
    <name type="scientific">Klebsormidium nitens</name>
    <name type="common">Green alga</name>
    <name type="synonym">Ulothrix nitens</name>
    <dbReference type="NCBI Taxonomy" id="105231"/>
    <lineage>
        <taxon>Eukaryota</taxon>
        <taxon>Viridiplantae</taxon>
        <taxon>Streptophyta</taxon>
        <taxon>Klebsormidiophyceae</taxon>
        <taxon>Klebsormidiales</taxon>
        <taxon>Klebsormidiaceae</taxon>
        <taxon>Klebsormidium</taxon>
    </lineage>
</organism>
<dbReference type="GO" id="GO:0016846">
    <property type="term" value="F:carbon-sulfur lyase activity"/>
    <property type="evidence" value="ECO:0007669"/>
    <property type="project" value="InterPro"/>
</dbReference>
<name>A0A1Y1HWI3_KLENI</name>
<dbReference type="InterPro" id="IPR006913">
    <property type="entry name" value="CENP-V/GFA"/>
</dbReference>
<evidence type="ECO:0000256" key="1">
    <source>
        <dbReference type="ARBA" id="ARBA00005495"/>
    </source>
</evidence>
<evidence type="ECO:0000259" key="5">
    <source>
        <dbReference type="PROSITE" id="PS51891"/>
    </source>
</evidence>
<dbReference type="PANTHER" id="PTHR33337:SF44">
    <property type="entry name" value="DUF636 DOMAIN PROTEIN (AFU_ORTHOLOGUE AFUA_1G09754)"/>
    <property type="match status" value="1"/>
</dbReference>
<sequence>MHLKGSCHCGEVQFELDSKHPYPYQHCYCSICRKVGGAGSAVNLGGDAKTLKVTSGEDKITIYNAKIRDEEAKVVKVSEAQRRFCKICGSALWLDDPRWPELVHPFATAIDTPLPKAPEKTHIMLGSIAPWIDLDHTAYNDQKFDIYPEESIAQWHQRLTLEDPQ</sequence>
<dbReference type="PROSITE" id="PS51891">
    <property type="entry name" value="CENP_V_GFA"/>
    <property type="match status" value="1"/>
</dbReference>
<dbReference type="Pfam" id="PF04828">
    <property type="entry name" value="GFA"/>
    <property type="match status" value="1"/>
</dbReference>
<feature type="domain" description="CENP-V/GFA" evidence="5">
    <location>
        <begin position="3"/>
        <end position="145"/>
    </location>
</feature>
<dbReference type="GO" id="GO:0046872">
    <property type="term" value="F:metal ion binding"/>
    <property type="evidence" value="ECO:0007669"/>
    <property type="project" value="UniProtKB-KW"/>
</dbReference>
<dbReference type="STRING" id="105231.A0A1Y1HWI3"/>
<dbReference type="SUPFAM" id="SSF51316">
    <property type="entry name" value="Mss4-like"/>
    <property type="match status" value="1"/>
</dbReference>
<evidence type="ECO:0000313" key="7">
    <source>
        <dbReference type="Proteomes" id="UP000054558"/>
    </source>
</evidence>
<dbReference type="AlphaFoldDB" id="A0A1Y1HWI3"/>
<accession>A0A1Y1HWI3</accession>
<protein>
    <recommendedName>
        <fullName evidence="5">CENP-V/GFA domain-containing protein</fullName>
    </recommendedName>
</protein>
<proteinExistence type="inferred from homology"/>
<evidence type="ECO:0000256" key="3">
    <source>
        <dbReference type="ARBA" id="ARBA00022833"/>
    </source>
</evidence>
<dbReference type="OMA" id="PDEMVCI"/>
<dbReference type="PANTHER" id="PTHR33337">
    <property type="entry name" value="GFA DOMAIN-CONTAINING PROTEIN"/>
    <property type="match status" value="1"/>
</dbReference>
<reference evidence="6 7" key="1">
    <citation type="journal article" date="2014" name="Nat. Commun.">
        <title>Klebsormidium flaccidum genome reveals primary factors for plant terrestrial adaptation.</title>
        <authorList>
            <person name="Hori K."/>
            <person name="Maruyama F."/>
            <person name="Fujisawa T."/>
            <person name="Togashi T."/>
            <person name="Yamamoto N."/>
            <person name="Seo M."/>
            <person name="Sato S."/>
            <person name="Yamada T."/>
            <person name="Mori H."/>
            <person name="Tajima N."/>
            <person name="Moriyama T."/>
            <person name="Ikeuchi M."/>
            <person name="Watanabe M."/>
            <person name="Wada H."/>
            <person name="Kobayashi K."/>
            <person name="Saito M."/>
            <person name="Masuda T."/>
            <person name="Sasaki-Sekimoto Y."/>
            <person name="Mashiguchi K."/>
            <person name="Awai K."/>
            <person name="Shimojima M."/>
            <person name="Masuda S."/>
            <person name="Iwai M."/>
            <person name="Nobusawa T."/>
            <person name="Narise T."/>
            <person name="Kondo S."/>
            <person name="Saito H."/>
            <person name="Sato R."/>
            <person name="Murakawa M."/>
            <person name="Ihara Y."/>
            <person name="Oshima-Yamada Y."/>
            <person name="Ohtaka K."/>
            <person name="Satoh M."/>
            <person name="Sonobe K."/>
            <person name="Ishii M."/>
            <person name="Ohtani R."/>
            <person name="Kanamori-Sato M."/>
            <person name="Honoki R."/>
            <person name="Miyazaki D."/>
            <person name="Mochizuki H."/>
            <person name="Umetsu J."/>
            <person name="Higashi K."/>
            <person name="Shibata D."/>
            <person name="Kamiya Y."/>
            <person name="Sato N."/>
            <person name="Nakamura Y."/>
            <person name="Tabata S."/>
            <person name="Ida S."/>
            <person name="Kurokawa K."/>
            <person name="Ohta H."/>
        </authorList>
    </citation>
    <scope>NUCLEOTIDE SEQUENCE [LARGE SCALE GENOMIC DNA]</scope>
    <source>
        <strain evidence="6 7">NIES-2285</strain>
    </source>
</reference>
<dbReference type="OrthoDB" id="406544at2759"/>
<keyword evidence="7" id="KW-1185">Reference proteome</keyword>
<comment type="similarity">
    <text evidence="1">Belongs to the Gfa family.</text>
</comment>
<gene>
    <name evidence="6" type="ORF">KFL_001320120</name>
</gene>
<dbReference type="EMBL" id="DF237081">
    <property type="protein sequence ID" value="GAQ83004.1"/>
    <property type="molecule type" value="Genomic_DNA"/>
</dbReference>
<keyword evidence="4" id="KW-0456">Lyase</keyword>
<evidence type="ECO:0000256" key="2">
    <source>
        <dbReference type="ARBA" id="ARBA00022723"/>
    </source>
</evidence>
<dbReference type="Gene3D" id="3.90.1590.10">
    <property type="entry name" value="glutathione-dependent formaldehyde- activating enzyme (gfa)"/>
    <property type="match status" value="1"/>
</dbReference>
<keyword evidence="3" id="KW-0862">Zinc</keyword>